<name>A0A1L9N648_ASPTC</name>
<dbReference type="AlphaFoldDB" id="A0A1L9N648"/>
<proteinExistence type="predicted"/>
<evidence type="ECO:0000313" key="1">
    <source>
        <dbReference type="EMBL" id="OJI84827.1"/>
    </source>
</evidence>
<protein>
    <submittedName>
        <fullName evidence="1">Uncharacterized protein</fullName>
    </submittedName>
</protein>
<sequence>MEKNYASTFNPGWHLPLAEGDSSHQHTIDWTSTPHRTTFAKCPTILDIHIPFLAIGVSGPRVGEHCTTSGLLF</sequence>
<dbReference type="EMBL" id="KV878198">
    <property type="protein sequence ID" value="OJI84827.1"/>
    <property type="molecule type" value="Genomic_DNA"/>
</dbReference>
<gene>
    <name evidence="1" type="ORF">ASPTUDRAFT_40866</name>
</gene>
<keyword evidence="2" id="KW-1185">Reference proteome</keyword>
<reference evidence="2" key="1">
    <citation type="journal article" date="2017" name="Genome Biol.">
        <title>Comparative genomics reveals high biological diversity and specific adaptations in the industrially and medically important fungal genus Aspergillus.</title>
        <authorList>
            <person name="de Vries R.P."/>
            <person name="Riley R."/>
            <person name="Wiebenga A."/>
            <person name="Aguilar-Osorio G."/>
            <person name="Amillis S."/>
            <person name="Uchima C.A."/>
            <person name="Anderluh G."/>
            <person name="Asadollahi M."/>
            <person name="Askin M."/>
            <person name="Barry K."/>
            <person name="Battaglia E."/>
            <person name="Bayram O."/>
            <person name="Benocci T."/>
            <person name="Braus-Stromeyer S.A."/>
            <person name="Caldana C."/>
            <person name="Canovas D."/>
            <person name="Cerqueira G.C."/>
            <person name="Chen F."/>
            <person name="Chen W."/>
            <person name="Choi C."/>
            <person name="Clum A."/>
            <person name="Dos Santos R.A."/>
            <person name="Damasio A.R."/>
            <person name="Diallinas G."/>
            <person name="Emri T."/>
            <person name="Fekete E."/>
            <person name="Flipphi M."/>
            <person name="Freyberg S."/>
            <person name="Gallo A."/>
            <person name="Gournas C."/>
            <person name="Habgood R."/>
            <person name="Hainaut M."/>
            <person name="Harispe M.L."/>
            <person name="Henrissat B."/>
            <person name="Hilden K.S."/>
            <person name="Hope R."/>
            <person name="Hossain A."/>
            <person name="Karabika E."/>
            <person name="Karaffa L."/>
            <person name="Karanyi Z."/>
            <person name="Krasevec N."/>
            <person name="Kuo A."/>
            <person name="Kusch H."/>
            <person name="LaButti K."/>
            <person name="Lagendijk E.L."/>
            <person name="Lapidus A."/>
            <person name="Levasseur A."/>
            <person name="Lindquist E."/>
            <person name="Lipzen A."/>
            <person name="Logrieco A.F."/>
            <person name="MacCabe A."/>
            <person name="Maekelae M.R."/>
            <person name="Malavazi I."/>
            <person name="Melin P."/>
            <person name="Meyer V."/>
            <person name="Mielnichuk N."/>
            <person name="Miskei M."/>
            <person name="Molnar A.P."/>
            <person name="Mule G."/>
            <person name="Ngan C.Y."/>
            <person name="Orejas M."/>
            <person name="Orosz E."/>
            <person name="Ouedraogo J.P."/>
            <person name="Overkamp K.M."/>
            <person name="Park H.-S."/>
            <person name="Perrone G."/>
            <person name="Piumi F."/>
            <person name="Punt P.J."/>
            <person name="Ram A.F."/>
            <person name="Ramon A."/>
            <person name="Rauscher S."/>
            <person name="Record E."/>
            <person name="Riano-Pachon D.M."/>
            <person name="Robert V."/>
            <person name="Roehrig J."/>
            <person name="Ruller R."/>
            <person name="Salamov A."/>
            <person name="Salih N.S."/>
            <person name="Samson R.A."/>
            <person name="Sandor E."/>
            <person name="Sanguinetti M."/>
            <person name="Schuetze T."/>
            <person name="Sepcic K."/>
            <person name="Shelest E."/>
            <person name="Sherlock G."/>
            <person name="Sophianopoulou V."/>
            <person name="Squina F.M."/>
            <person name="Sun H."/>
            <person name="Susca A."/>
            <person name="Todd R.B."/>
            <person name="Tsang A."/>
            <person name="Unkles S.E."/>
            <person name="van de Wiele N."/>
            <person name="van Rossen-Uffink D."/>
            <person name="Oliveira J.V."/>
            <person name="Vesth T.C."/>
            <person name="Visser J."/>
            <person name="Yu J.-H."/>
            <person name="Zhou M."/>
            <person name="Andersen M.R."/>
            <person name="Archer D.B."/>
            <person name="Baker S.E."/>
            <person name="Benoit I."/>
            <person name="Brakhage A.A."/>
            <person name="Braus G.H."/>
            <person name="Fischer R."/>
            <person name="Frisvad J.C."/>
            <person name="Goldman G.H."/>
            <person name="Houbraken J."/>
            <person name="Oakley B."/>
            <person name="Pocsi I."/>
            <person name="Scazzocchio C."/>
            <person name="Seiboth B."/>
            <person name="vanKuyk P.A."/>
            <person name="Wortman J."/>
            <person name="Dyer P.S."/>
            <person name="Grigoriev I.V."/>
        </authorList>
    </citation>
    <scope>NUCLEOTIDE SEQUENCE [LARGE SCALE GENOMIC DNA]</scope>
    <source>
        <strain evidence="2">CBS 134.48</strain>
    </source>
</reference>
<evidence type="ECO:0000313" key="2">
    <source>
        <dbReference type="Proteomes" id="UP000184304"/>
    </source>
</evidence>
<accession>A0A1L9N648</accession>
<dbReference type="Proteomes" id="UP000184304">
    <property type="component" value="Unassembled WGS sequence"/>
</dbReference>
<organism evidence="1 2">
    <name type="scientific">Aspergillus tubingensis (strain CBS 134.48)</name>
    <dbReference type="NCBI Taxonomy" id="767770"/>
    <lineage>
        <taxon>Eukaryota</taxon>
        <taxon>Fungi</taxon>
        <taxon>Dikarya</taxon>
        <taxon>Ascomycota</taxon>
        <taxon>Pezizomycotina</taxon>
        <taxon>Eurotiomycetes</taxon>
        <taxon>Eurotiomycetidae</taxon>
        <taxon>Eurotiales</taxon>
        <taxon>Aspergillaceae</taxon>
        <taxon>Aspergillus</taxon>
        <taxon>Aspergillus subgen. Circumdati</taxon>
    </lineage>
</organism>
<dbReference type="VEuPathDB" id="FungiDB:ASPTUDRAFT_40866"/>